<dbReference type="Proteomes" id="UP000230208">
    <property type="component" value="Unassembled WGS sequence"/>
</dbReference>
<gene>
    <name evidence="2" type="ORF">COV30_02220</name>
</gene>
<proteinExistence type="predicted"/>
<evidence type="ECO:0000313" key="3">
    <source>
        <dbReference type="Proteomes" id="UP000230208"/>
    </source>
</evidence>
<dbReference type="PANTHER" id="PTHR33608">
    <property type="entry name" value="BLL2464 PROTEIN"/>
    <property type="match status" value="1"/>
</dbReference>
<dbReference type="EMBL" id="PCXP01000024">
    <property type="protein sequence ID" value="PIR41720.1"/>
    <property type="molecule type" value="Genomic_DNA"/>
</dbReference>
<sequence length="305" mass="35545">MFPFKDIVSALSHIKGGIPLQRLSTKIRYGVHPSIFLGPSYKFVGLREYDDQRDSQKMIVESHYDPEDGVIFARKTVAEREVRIKFFADLSSSIDSGTDFIKRKMLLEAIGFVGITGARFQDPIGLSGFDNKIILDLPSRCGTNNFYHLLRTLYLFFNKNDENKKIKTRNTDFFVALDFISRTLNKPHFIPFVSDFVGFDKVVSSRLLRYVASRHELMFIFLDDPTEILSAAGVGYLKRRDIETGKEIVISRSRKKLEKIEEEIRERRTFLRNKLKRMGIYSVVIEPEKTSKRLHKFFIRRRKLI</sequence>
<dbReference type="InterPro" id="IPR002881">
    <property type="entry name" value="DUF58"/>
</dbReference>
<dbReference type="Pfam" id="PF01882">
    <property type="entry name" value="DUF58"/>
    <property type="match status" value="1"/>
</dbReference>
<dbReference type="PANTHER" id="PTHR33608:SF6">
    <property type="entry name" value="BLL2464 PROTEIN"/>
    <property type="match status" value="1"/>
</dbReference>
<reference evidence="2 3" key="1">
    <citation type="submission" date="2017-09" db="EMBL/GenBank/DDBJ databases">
        <title>Depth-based differentiation of microbial function through sediment-hosted aquifers and enrichment of novel symbionts in the deep terrestrial subsurface.</title>
        <authorList>
            <person name="Probst A.J."/>
            <person name="Ladd B."/>
            <person name="Jarett J.K."/>
            <person name="Geller-Mcgrath D.E."/>
            <person name="Sieber C.M."/>
            <person name="Emerson J.B."/>
            <person name="Anantharaman K."/>
            <person name="Thomas B.C."/>
            <person name="Malmstrom R."/>
            <person name="Stieglmeier M."/>
            <person name="Klingl A."/>
            <person name="Woyke T."/>
            <person name="Ryan C.M."/>
            <person name="Banfield J.F."/>
        </authorList>
    </citation>
    <scope>NUCLEOTIDE SEQUENCE [LARGE SCALE GENOMIC DNA]</scope>
    <source>
        <strain evidence="2">CG10_big_fil_rev_8_21_14_0_10_37_15</strain>
    </source>
</reference>
<evidence type="ECO:0000259" key="1">
    <source>
        <dbReference type="Pfam" id="PF01882"/>
    </source>
</evidence>
<protein>
    <recommendedName>
        <fullName evidence="1">DUF58 domain-containing protein</fullName>
    </recommendedName>
</protein>
<feature type="domain" description="DUF58" evidence="1">
    <location>
        <begin position="71"/>
        <end position="267"/>
    </location>
</feature>
<dbReference type="AlphaFoldDB" id="A0A2H0R5G4"/>
<evidence type="ECO:0000313" key="2">
    <source>
        <dbReference type="EMBL" id="PIR41720.1"/>
    </source>
</evidence>
<accession>A0A2H0R5G4</accession>
<organism evidence="2 3">
    <name type="scientific">Candidatus Yanofskybacteria bacterium CG10_big_fil_rev_8_21_14_0_10_37_15</name>
    <dbReference type="NCBI Taxonomy" id="1975097"/>
    <lineage>
        <taxon>Bacteria</taxon>
        <taxon>Candidatus Yanofskyibacteriota</taxon>
    </lineage>
</organism>
<comment type="caution">
    <text evidence="2">The sequence shown here is derived from an EMBL/GenBank/DDBJ whole genome shotgun (WGS) entry which is preliminary data.</text>
</comment>
<name>A0A2H0R5G4_9BACT</name>